<keyword evidence="1" id="KW-1133">Transmembrane helix</keyword>
<protein>
    <recommendedName>
        <fullName evidence="4">Prepilin-type N-terminal cleavage/methylation domain-containing protein</fullName>
    </recommendedName>
</protein>
<dbReference type="Pfam" id="PF07963">
    <property type="entry name" value="N_methyl"/>
    <property type="match status" value="1"/>
</dbReference>
<name>A0AAD3AUD1_FRATT</name>
<comment type="caution">
    <text evidence="2">The sequence shown here is derived from an EMBL/GenBank/DDBJ whole genome shotgun (WGS) entry which is preliminary data.</text>
</comment>
<evidence type="ECO:0000256" key="1">
    <source>
        <dbReference type="SAM" id="Phobius"/>
    </source>
</evidence>
<accession>A0AAD3AUD1</accession>
<organism evidence="2 3">
    <name type="scientific">Francisella tularensis subsp. tularensis str. SCHU S4 substr. FSC237</name>
    <dbReference type="NCBI Taxonomy" id="1341660"/>
    <lineage>
        <taxon>Bacteria</taxon>
        <taxon>Pseudomonadati</taxon>
        <taxon>Pseudomonadota</taxon>
        <taxon>Gammaproteobacteria</taxon>
        <taxon>Thiotrichales</taxon>
        <taxon>Francisellaceae</taxon>
        <taxon>Francisella</taxon>
    </lineage>
</organism>
<evidence type="ECO:0000313" key="3">
    <source>
        <dbReference type="Proteomes" id="UP000023806"/>
    </source>
</evidence>
<dbReference type="EMBL" id="JIDS01000002">
    <property type="protein sequence ID" value="EZK39126.1"/>
    <property type="molecule type" value="Genomic_DNA"/>
</dbReference>
<proteinExistence type="predicted"/>
<sequence>MNYFRIRCKSKTKHMRNKANKGFTIIEVLIVAALGLFTLMTAFYAIGNILSNAILTEKKVELVDELETRVDEYMLTGSFDDSSLGDTLRLVVVVFVSLQLQIINFL</sequence>
<keyword evidence="1" id="KW-0472">Membrane</keyword>
<gene>
    <name evidence="2" type="ORF">P250_03914</name>
</gene>
<dbReference type="Proteomes" id="UP000023806">
    <property type="component" value="Unassembled WGS sequence"/>
</dbReference>
<feature type="transmembrane region" description="Helical" evidence="1">
    <location>
        <begin position="21"/>
        <end position="46"/>
    </location>
</feature>
<dbReference type="InterPro" id="IPR012902">
    <property type="entry name" value="N_methyl_site"/>
</dbReference>
<reference evidence="2 3" key="1">
    <citation type="submission" date="2014-03" db="EMBL/GenBank/DDBJ databases">
        <title>The Genome Sequence of Francisella tularensis subsp. tularensis str. SCHU S4 substr. FSC043.</title>
        <authorList>
            <consortium name="The Broad Institute Genomics Platform"/>
            <consortium name="The Broad Institute Genome Sequencing Center for Infectious Disease"/>
            <person name="Chapman S.B."/>
            <person name="Guina T."/>
            <person name="Gelhaus C."/>
            <person name="Comer J."/>
            <person name="Sellati T."/>
            <person name="Sjostedt A."/>
            <person name="Young S.K."/>
            <person name="Zeng Q."/>
            <person name="Gargeya S."/>
            <person name="Abouelleil A."/>
            <person name="Alvarado L."/>
            <person name="Chapman S.B."/>
            <person name="Gainer-Dewar J."/>
            <person name="Goldberg J."/>
            <person name="Griggs A."/>
            <person name="Gujja S."/>
            <person name="Hansen M."/>
            <person name="Howarth C."/>
            <person name="Imamovic A."/>
            <person name="Larimer J."/>
            <person name="Murphy C."/>
            <person name="Naylor J."/>
            <person name="Pearson M."/>
            <person name="Poon T.W."/>
            <person name="Priest M."/>
            <person name="Roberts A."/>
            <person name="Saif S."/>
            <person name="Shea T."/>
            <person name="Sykes S."/>
            <person name="Wortman J."/>
            <person name="Nusbaum C."/>
            <person name="Birren B."/>
        </authorList>
    </citation>
    <scope>NUCLEOTIDE SEQUENCE [LARGE SCALE GENOMIC DNA]</scope>
    <source>
        <strain evidence="2 3">Schu S4</strain>
    </source>
</reference>
<evidence type="ECO:0008006" key="4">
    <source>
        <dbReference type="Google" id="ProtNLM"/>
    </source>
</evidence>
<keyword evidence="1" id="KW-0812">Transmembrane</keyword>
<dbReference type="AlphaFoldDB" id="A0AAD3AUD1"/>
<evidence type="ECO:0000313" key="2">
    <source>
        <dbReference type="EMBL" id="EZK39126.1"/>
    </source>
</evidence>
<dbReference type="NCBIfam" id="TIGR02532">
    <property type="entry name" value="IV_pilin_GFxxxE"/>
    <property type="match status" value="1"/>
</dbReference>